<evidence type="ECO:0000256" key="5">
    <source>
        <dbReference type="ARBA" id="ARBA00038253"/>
    </source>
</evidence>
<proteinExistence type="inferred from homology"/>
<evidence type="ECO:0000313" key="7">
    <source>
        <dbReference type="EMBL" id="AXI80085.1"/>
    </source>
</evidence>
<dbReference type="InterPro" id="IPR011990">
    <property type="entry name" value="TPR-like_helical_dom_sf"/>
</dbReference>
<keyword evidence="4" id="KW-0802">TPR repeat</keyword>
<dbReference type="PANTHER" id="PTHR46630:SF1">
    <property type="entry name" value="TETRATRICOPEPTIDE REPEAT PROTEIN 29"/>
    <property type="match status" value="1"/>
</dbReference>
<feature type="compositionally biased region" description="Low complexity" evidence="6">
    <location>
        <begin position="36"/>
        <end position="58"/>
    </location>
</feature>
<dbReference type="SUPFAM" id="SSF48452">
    <property type="entry name" value="TPR-like"/>
    <property type="match status" value="1"/>
</dbReference>
<dbReference type="InterPro" id="IPR051476">
    <property type="entry name" value="Bac_ResReg_Asp_Phosphatase"/>
</dbReference>
<evidence type="ECO:0000256" key="2">
    <source>
        <dbReference type="ARBA" id="ARBA00022490"/>
    </source>
</evidence>
<dbReference type="GO" id="GO:0005737">
    <property type="term" value="C:cytoplasm"/>
    <property type="evidence" value="ECO:0007669"/>
    <property type="project" value="UniProtKB-SubCell"/>
</dbReference>
<evidence type="ECO:0000313" key="8">
    <source>
        <dbReference type="Proteomes" id="UP000249340"/>
    </source>
</evidence>
<evidence type="ECO:0000256" key="3">
    <source>
        <dbReference type="ARBA" id="ARBA00022737"/>
    </source>
</evidence>
<comment type="similarity">
    <text evidence="5">Belongs to the Rap family.</text>
</comment>
<protein>
    <recommendedName>
        <fullName evidence="9">Tetratricopeptide repeat protein</fullName>
    </recommendedName>
</protein>
<keyword evidence="8" id="KW-1185">Reference proteome</keyword>
<evidence type="ECO:0000256" key="4">
    <source>
        <dbReference type="ARBA" id="ARBA00022803"/>
    </source>
</evidence>
<evidence type="ECO:0000256" key="6">
    <source>
        <dbReference type="SAM" id="MobiDB-lite"/>
    </source>
</evidence>
<dbReference type="AlphaFoldDB" id="A0A345T280"/>
<keyword evidence="2" id="KW-0963">Cytoplasm</keyword>
<dbReference type="PANTHER" id="PTHR46630">
    <property type="entry name" value="TETRATRICOPEPTIDE REPEAT PROTEIN 29"/>
    <property type="match status" value="1"/>
</dbReference>
<dbReference type="Gene3D" id="1.25.40.10">
    <property type="entry name" value="Tetratricopeptide repeat domain"/>
    <property type="match status" value="1"/>
</dbReference>
<name>A0A345T280_9ACTN</name>
<keyword evidence="3" id="KW-0677">Repeat</keyword>
<dbReference type="KEGG" id="stri:C7M71_024500"/>
<evidence type="ECO:0000256" key="1">
    <source>
        <dbReference type="ARBA" id="ARBA00004496"/>
    </source>
</evidence>
<dbReference type="EMBL" id="CP031264">
    <property type="protein sequence ID" value="AXI80085.1"/>
    <property type="molecule type" value="Genomic_DNA"/>
</dbReference>
<gene>
    <name evidence="7" type="ORF">C7M71_024500</name>
</gene>
<dbReference type="RefSeq" id="WP_114914540.1">
    <property type="nucleotide sequence ID" value="NZ_CP031264.1"/>
</dbReference>
<feature type="region of interest" description="Disordered" evidence="6">
    <location>
        <begin position="1"/>
        <end position="66"/>
    </location>
</feature>
<reference evidence="8" key="1">
    <citation type="submission" date="2018-07" db="EMBL/GenBank/DDBJ databases">
        <title>Streptacidiphilus bronchialis DSM 106435 chromosome.</title>
        <authorList>
            <person name="Batra D."/>
            <person name="Gulvik C.A."/>
        </authorList>
    </citation>
    <scope>NUCLEOTIDE SEQUENCE [LARGE SCALE GENOMIC DNA]</scope>
    <source>
        <strain evidence="8">DSM 106435</strain>
    </source>
</reference>
<dbReference type="Proteomes" id="UP000249340">
    <property type="component" value="Chromosome"/>
</dbReference>
<dbReference type="OrthoDB" id="5167602at2"/>
<accession>A0A345T280</accession>
<evidence type="ECO:0008006" key="9">
    <source>
        <dbReference type="Google" id="ProtNLM"/>
    </source>
</evidence>
<sequence length="473" mass="49486">MPSPPRPPDAASGTDHPPAPEAAACRAPSGPTSSGRAVAAAVAVPQARDAREAGAAGEPQGPPTGDPLHRAFALLYRGLPSAHARMLRLLVLAPEGVADRRTASALAGCPAGSAEHILRVLAEQQLLEEEPAAPDGTVRYRLPSRLHALLARLLAEAERPAETELARARLLERLVRLVDSCRALLAPEPDRPAPEPLPGALRLHSAAHARDWLGREQPVLCAAARDAVAAADLDGPADRLVGALVRTLPAAGAVDPAVLYELHGLVLAVARRGGSPGREAAALVNLGTLLAAAGDHRRALERCHAALEPARAAGDEAAVARVLEAVAGAHRALGDAVRSADWYARALAARRVRGEPREEARLTARLAEALAGQRRFEEAAREYRASLALLRRLGDDAARVAVGLEAARALLRAGEPEQALLTHREALAVARLSADPALESRALLALAETLERTGDPEGARLHRAQAARVPGLE</sequence>
<comment type="subcellular location">
    <subcellularLocation>
        <location evidence="1">Cytoplasm</location>
    </subcellularLocation>
</comment>
<organism evidence="7 8">
    <name type="scientific">Peterkaempfera bronchialis</name>
    <dbReference type="NCBI Taxonomy" id="2126346"/>
    <lineage>
        <taxon>Bacteria</taxon>
        <taxon>Bacillati</taxon>
        <taxon>Actinomycetota</taxon>
        <taxon>Actinomycetes</taxon>
        <taxon>Kitasatosporales</taxon>
        <taxon>Streptomycetaceae</taxon>
        <taxon>Peterkaempfera</taxon>
    </lineage>
</organism>